<evidence type="ECO:0000313" key="2">
    <source>
        <dbReference type="EMBL" id="MBF4984714.1"/>
    </source>
</evidence>
<organism evidence="2 3">
    <name type="scientific">Nonlabens mediterrranea</name>
    <dbReference type="NCBI Taxonomy" id="1419947"/>
    <lineage>
        <taxon>Bacteria</taxon>
        <taxon>Pseudomonadati</taxon>
        <taxon>Bacteroidota</taxon>
        <taxon>Flavobacteriia</taxon>
        <taxon>Flavobacteriales</taxon>
        <taxon>Flavobacteriaceae</taxon>
        <taxon>Nonlabens</taxon>
    </lineage>
</organism>
<gene>
    <name evidence="2" type="ORF">FNJ87_10345</name>
</gene>
<protein>
    <submittedName>
        <fullName evidence="2">Uncharacterized protein</fullName>
    </submittedName>
</protein>
<dbReference type="EMBL" id="JADKYU010000528">
    <property type="protein sequence ID" value="MBF4984714.1"/>
    <property type="molecule type" value="Genomic_DNA"/>
</dbReference>
<evidence type="ECO:0000313" key="3">
    <source>
        <dbReference type="Proteomes" id="UP001194729"/>
    </source>
</evidence>
<evidence type="ECO:0000256" key="1">
    <source>
        <dbReference type="SAM" id="Coils"/>
    </source>
</evidence>
<accession>A0ABS0A763</accession>
<sequence>MKEKINSLRMVSPIYNEKESRSTFDAFFKPFENLIYTELDKINTEIREITEHEVKNTLKTTDNLDLYRLLVRLKNNFTYYKFKYDIHDINLNDLDSIKEIFFFKIKDYFYLKNIKTLASEHVIRSTISEIGSMLVFDFTFKIIYSLLKENLEKETNREINASIDNFELFFYFLYENLKIKLSGKEEFYKIQLSRLEENLKATKDEIELLQQKNQILFEEKLNAKEEYHKLEYINNIVPNLHFQDFVIDIEYCDFRPLHEMISEWNLFLYQNGTSVSLTHLIYLFDVTNSEQGLYPLVTNFTNATITIEEFGLFLYQIKTKLLKPSYLSNYENWYNTHFRIISKHDKEVNDMSRYIKPYKKQVEKGQMTDYLSHYLLMTGIK</sequence>
<comment type="caution">
    <text evidence="2">The sequence shown here is derived from an EMBL/GenBank/DDBJ whole genome shotgun (WGS) entry which is preliminary data.</text>
</comment>
<name>A0ABS0A763_9FLAO</name>
<keyword evidence="1" id="KW-0175">Coiled coil</keyword>
<feature type="coiled-coil region" evidence="1">
    <location>
        <begin position="185"/>
        <end position="226"/>
    </location>
</feature>
<proteinExistence type="predicted"/>
<dbReference type="Proteomes" id="UP001194729">
    <property type="component" value="Unassembled WGS sequence"/>
</dbReference>
<reference evidence="2 3" key="1">
    <citation type="submission" date="2020-11" db="EMBL/GenBank/DDBJ databases">
        <title>P. mediterranea TC4 genome.</title>
        <authorList>
            <person name="Molmeret M."/>
        </authorList>
    </citation>
    <scope>NUCLEOTIDE SEQUENCE [LARGE SCALE GENOMIC DNA]</scope>
    <source>
        <strain evidence="2 3">TC4</strain>
    </source>
</reference>
<keyword evidence="3" id="KW-1185">Reference proteome</keyword>